<sequence length="81" mass="7870">MSENDPDPYLPGEGQGLSELGGRQEPNAGDPTDGGREGQIGTAPSIASDLPDDGGPALAPGGGTVSEDEDAAPVSDPGPDA</sequence>
<dbReference type="AlphaFoldDB" id="A0A1M5PB92"/>
<dbReference type="EMBL" id="FQVX01000003">
    <property type="protein sequence ID" value="SHG99040.1"/>
    <property type="molecule type" value="Genomic_DNA"/>
</dbReference>
<evidence type="ECO:0000256" key="1">
    <source>
        <dbReference type="SAM" id="MobiDB-lite"/>
    </source>
</evidence>
<gene>
    <name evidence="2" type="ORF">SAMN05444351_3868</name>
</gene>
<proteinExistence type="predicted"/>
<dbReference type="OrthoDB" id="5194833at2"/>
<feature type="region of interest" description="Disordered" evidence="1">
    <location>
        <begin position="1"/>
        <end position="81"/>
    </location>
</feature>
<dbReference type="RefSeq" id="WP_073421846.1">
    <property type="nucleotide sequence ID" value="NZ_FQVX01000003.1"/>
</dbReference>
<organism evidence="2 3">
    <name type="scientific">Geodermatophilus nigrescens</name>
    <dbReference type="NCBI Taxonomy" id="1070870"/>
    <lineage>
        <taxon>Bacteria</taxon>
        <taxon>Bacillati</taxon>
        <taxon>Actinomycetota</taxon>
        <taxon>Actinomycetes</taxon>
        <taxon>Geodermatophilales</taxon>
        <taxon>Geodermatophilaceae</taxon>
        <taxon>Geodermatophilus</taxon>
    </lineage>
</organism>
<keyword evidence="3" id="KW-1185">Reference proteome</keyword>
<name>A0A1M5PB92_9ACTN</name>
<protein>
    <submittedName>
        <fullName evidence="2">Uncharacterized protein</fullName>
    </submittedName>
</protein>
<evidence type="ECO:0000313" key="3">
    <source>
        <dbReference type="Proteomes" id="UP000184471"/>
    </source>
</evidence>
<dbReference type="STRING" id="1070870.SAMN05444351_3868"/>
<reference evidence="2 3" key="1">
    <citation type="submission" date="2016-11" db="EMBL/GenBank/DDBJ databases">
        <authorList>
            <person name="Jaros S."/>
            <person name="Januszkiewicz K."/>
            <person name="Wedrychowicz H."/>
        </authorList>
    </citation>
    <scope>NUCLEOTIDE SEQUENCE [LARGE SCALE GENOMIC DNA]</scope>
    <source>
        <strain evidence="2 3">DSM 45408</strain>
    </source>
</reference>
<accession>A0A1M5PB92</accession>
<evidence type="ECO:0000313" key="2">
    <source>
        <dbReference type="EMBL" id="SHG99040.1"/>
    </source>
</evidence>
<dbReference type="Proteomes" id="UP000184471">
    <property type="component" value="Unassembled WGS sequence"/>
</dbReference>